<dbReference type="Gene3D" id="3.40.50.2300">
    <property type="match status" value="2"/>
</dbReference>
<dbReference type="EnsemblMetazoa" id="G23009.7">
    <property type="protein sequence ID" value="G23009.7:cds"/>
    <property type="gene ID" value="G23009"/>
</dbReference>
<evidence type="ECO:0000256" key="5">
    <source>
        <dbReference type="ARBA" id="ARBA00022912"/>
    </source>
</evidence>
<reference evidence="10" key="1">
    <citation type="submission" date="2022-08" db="UniProtKB">
        <authorList>
            <consortium name="EnsemblMetazoa"/>
        </authorList>
    </citation>
    <scope>IDENTIFICATION</scope>
    <source>
        <strain evidence="10">05x7-T-G4-1.051#20</strain>
    </source>
</reference>
<protein>
    <recommendedName>
        <fullName evidence="9">RNA polymerase II subunit A C-terminal domain phosphatase SSU72</fullName>
        <shortName evidence="9">CTD phosphatase SSU72</shortName>
        <ecNumber evidence="9">3.1.3.16</ecNumber>
    </recommendedName>
</protein>
<evidence type="ECO:0000256" key="2">
    <source>
        <dbReference type="ARBA" id="ARBA00008978"/>
    </source>
</evidence>
<dbReference type="GO" id="GO:0031124">
    <property type="term" value="P:mRNA 3'-end processing"/>
    <property type="evidence" value="ECO:0007669"/>
    <property type="project" value="UniProtKB-ARBA"/>
</dbReference>
<comment type="catalytic activity">
    <reaction evidence="8 9">
        <text>O-phospho-L-threonyl-[protein] + H2O = L-threonyl-[protein] + phosphate</text>
        <dbReference type="Rhea" id="RHEA:47004"/>
        <dbReference type="Rhea" id="RHEA-COMP:11060"/>
        <dbReference type="Rhea" id="RHEA-COMP:11605"/>
        <dbReference type="ChEBI" id="CHEBI:15377"/>
        <dbReference type="ChEBI" id="CHEBI:30013"/>
        <dbReference type="ChEBI" id="CHEBI:43474"/>
        <dbReference type="ChEBI" id="CHEBI:61977"/>
        <dbReference type="EC" id="3.1.3.16"/>
    </reaction>
</comment>
<evidence type="ECO:0000256" key="1">
    <source>
        <dbReference type="ARBA" id="ARBA00004123"/>
    </source>
</evidence>
<comment type="function">
    <text evidence="9">Protein phosphatase that catalyzes the dephosphorylation of the C-terminal domain of RNA polymerase II. Plays a role in RNA processing and termination.</text>
</comment>
<dbReference type="Proteomes" id="UP000005408">
    <property type="component" value="Unassembled WGS sequence"/>
</dbReference>
<sequence length="238" mass="27297">MHIRNKNTNGLFKFSLCFLHGLTKIRHTGSEGISAPAKFAGAMTDGGSTLSVAVVCSSNQNRSMEAHSFLSKRGYNVRSFGTGSQVKLPGATLDKPNIYDFNTTYDEMYRDLMRKDPELYTQNGILHMLDRNRRIKPMPERFQACKEKFNVIITCEERVYDQVIEDFETREKEDMQPAHIINIDIQDNHEEATIGAFLISDLATMLFESDDLDNDIDEILQDFEPRARRPILHTVCFY</sequence>
<keyword evidence="11" id="KW-1185">Reference proteome</keyword>
<dbReference type="GO" id="GO:0005634">
    <property type="term" value="C:nucleus"/>
    <property type="evidence" value="ECO:0007669"/>
    <property type="project" value="UniProtKB-SubCell"/>
</dbReference>
<dbReference type="InterPro" id="IPR006811">
    <property type="entry name" value="RNA_pol_II_suA"/>
</dbReference>
<evidence type="ECO:0000256" key="7">
    <source>
        <dbReference type="ARBA" id="ARBA00047761"/>
    </source>
</evidence>
<evidence type="ECO:0000256" key="4">
    <source>
        <dbReference type="ARBA" id="ARBA00022801"/>
    </source>
</evidence>
<comment type="catalytic activity">
    <reaction evidence="7 9">
        <text>O-phospho-L-seryl-[protein] + H2O = L-seryl-[protein] + phosphate</text>
        <dbReference type="Rhea" id="RHEA:20629"/>
        <dbReference type="Rhea" id="RHEA-COMP:9863"/>
        <dbReference type="Rhea" id="RHEA-COMP:11604"/>
        <dbReference type="ChEBI" id="CHEBI:15377"/>
        <dbReference type="ChEBI" id="CHEBI:29999"/>
        <dbReference type="ChEBI" id="CHEBI:43474"/>
        <dbReference type="ChEBI" id="CHEBI:83421"/>
        <dbReference type="EC" id="3.1.3.16"/>
    </reaction>
</comment>
<dbReference type="FunFam" id="3.40.50.2300:FF:000066">
    <property type="entry name" value="RNA polymerase II subunit A C-terminal domain phosphatase SSU72"/>
    <property type="match status" value="1"/>
</dbReference>
<evidence type="ECO:0000256" key="6">
    <source>
        <dbReference type="ARBA" id="ARBA00023242"/>
    </source>
</evidence>
<evidence type="ECO:0000256" key="8">
    <source>
        <dbReference type="ARBA" id="ARBA00048336"/>
    </source>
</evidence>
<comment type="similarity">
    <text evidence="2 9">Belongs to the SSU72 phosphatase family.</text>
</comment>
<dbReference type="PANTHER" id="PTHR20383">
    <property type="entry name" value="RNA POLYMERASE II SUBUNIT A C-TERMINAL DOMAIN PHOSPHATASE"/>
    <property type="match status" value="1"/>
</dbReference>
<dbReference type="FunFam" id="3.40.50.2300:FF:000039">
    <property type="entry name" value="RNA polymerase II subunit A C-terminal domain phosphatase"/>
    <property type="match status" value="1"/>
</dbReference>
<keyword evidence="4 9" id="KW-0378">Hydrolase</keyword>
<dbReference type="GO" id="GO:0008420">
    <property type="term" value="F:RNA polymerase II CTD heptapeptide repeat phosphatase activity"/>
    <property type="evidence" value="ECO:0007669"/>
    <property type="project" value="UniProtKB-ARBA"/>
</dbReference>
<dbReference type="EC" id="3.1.3.16" evidence="9"/>
<proteinExistence type="inferred from homology"/>
<accession>A0A8W8K9V9</accession>
<dbReference type="AlphaFoldDB" id="A0A8W8K9V9"/>
<keyword evidence="6 9" id="KW-0539">Nucleus</keyword>
<dbReference type="Pfam" id="PF04722">
    <property type="entry name" value="Ssu72"/>
    <property type="match status" value="1"/>
</dbReference>
<evidence type="ECO:0000256" key="9">
    <source>
        <dbReference type="RuleBase" id="RU369031"/>
    </source>
</evidence>
<evidence type="ECO:0000256" key="3">
    <source>
        <dbReference type="ARBA" id="ARBA00022664"/>
    </source>
</evidence>
<comment type="subcellular location">
    <subcellularLocation>
        <location evidence="1 9">Nucleus</location>
    </subcellularLocation>
</comment>
<organism evidence="10 11">
    <name type="scientific">Magallana gigas</name>
    <name type="common">Pacific oyster</name>
    <name type="synonym">Crassostrea gigas</name>
    <dbReference type="NCBI Taxonomy" id="29159"/>
    <lineage>
        <taxon>Eukaryota</taxon>
        <taxon>Metazoa</taxon>
        <taxon>Spiralia</taxon>
        <taxon>Lophotrochozoa</taxon>
        <taxon>Mollusca</taxon>
        <taxon>Bivalvia</taxon>
        <taxon>Autobranchia</taxon>
        <taxon>Pteriomorphia</taxon>
        <taxon>Ostreida</taxon>
        <taxon>Ostreoidea</taxon>
        <taxon>Ostreidae</taxon>
        <taxon>Magallana</taxon>
    </lineage>
</organism>
<name>A0A8W8K9V9_MAGGI</name>
<evidence type="ECO:0000313" key="11">
    <source>
        <dbReference type="Proteomes" id="UP000005408"/>
    </source>
</evidence>
<keyword evidence="5 9" id="KW-0904">Protein phosphatase</keyword>
<keyword evidence="3 9" id="KW-0507">mRNA processing</keyword>
<evidence type="ECO:0000313" key="10">
    <source>
        <dbReference type="EnsemblMetazoa" id="G23009.7:cds"/>
    </source>
</evidence>